<dbReference type="Proteomes" id="UP001162501">
    <property type="component" value="Chromosome 18"/>
</dbReference>
<dbReference type="EMBL" id="OX596102">
    <property type="protein sequence ID" value="CAM9809541.1"/>
    <property type="molecule type" value="Genomic_DNA"/>
</dbReference>
<proteinExistence type="predicted"/>
<evidence type="ECO:0000313" key="1">
    <source>
        <dbReference type="EMBL" id="CAM9809541.1"/>
    </source>
</evidence>
<protein>
    <submittedName>
        <fullName evidence="1">Uncharacterized protein</fullName>
    </submittedName>
</protein>
<accession>A0AC59YLM0</accession>
<gene>
    <name evidence="1" type="ORF">MRATA1EN22A_LOCUS7764</name>
</gene>
<reference evidence="1" key="1">
    <citation type="submission" date="2023-05" db="EMBL/GenBank/DDBJ databases">
        <authorList>
            <consortium name="ELIXIR-Norway"/>
        </authorList>
    </citation>
    <scope>NUCLEOTIDE SEQUENCE</scope>
</reference>
<name>A0AC59YLM0_RANTA</name>
<reference evidence="1" key="2">
    <citation type="submission" date="2025-03" db="EMBL/GenBank/DDBJ databases">
        <authorList>
            <consortium name="ELIXIR-Norway"/>
            <consortium name="Elixir Norway"/>
        </authorList>
    </citation>
    <scope>NUCLEOTIDE SEQUENCE</scope>
</reference>
<evidence type="ECO:0000313" key="2">
    <source>
        <dbReference type="Proteomes" id="UP001162501"/>
    </source>
</evidence>
<sequence>MMILNMRNNTAPGSSTKSTESVQRGTGSPEDRQHFSVSRVLSPQATGHPPALRPGSTALPPFREDDCECEDWAHICPFPVSESRYSPPSSYRDQWKLKR</sequence>
<organism evidence="1 2">
    <name type="scientific">Rangifer tarandus platyrhynchus</name>
    <name type="common">Svalbard reindeer</name>
    <dbReference type="NCBI Taxonomy" id="3082113"/>
    <lineage>
        <taxon>Eukaryota</taxon>
        <taxon>Metazoa</taxon>
        <taxon>Chordata</taxon>
        <taxon>Craniata</taxon>
        <taxon>Vertebrata</taxon>
        <taxon>Euteleostomi</taxon>
        <taxon>Mammalia</taxon>
        <taxon>Eutheria</taxon>
        <taxon>Laurasiatheria</taxon>
        <taxon>Artiodactyla</taxon>
        <taxon>Ruminantia</taxon>
        <taxon>Pecora</taxon>
        <taxon>Cervidae</taxon>
        <taxon>Odocoileinae</taxon>
        <taxon>Rangifer</taxon>
    </lineage>
</organism>